<reference evidence="1 3" key="2">
    <citation type="journal article" date="2014" name="BMC Genomics">
        <title>An improved genome release (version Mt4.0) for the model legume Medicago truncatula.</title>
        <authorList>
            <person name="Tang H."/>
            <person name="Krishnakumar V."/>
            <person name="Bidwell S."/>
            <person name="Rosen B."/>
            <person name="Chan A."/>
            <person name="Zhou S."/>
            <person name="Gentzbittel L."/>
            <person name="Childs K.L."/>
            <person name="Yandell M."/>
            <person name="Gundlach H."/>
            <person name="Mayer K.F."/>
            <person name="Schwartz D.C."/>
            <person name="Town C.D."/>
        </authorList>
    </citation>
    <scope>GENOME REANNOTATION</scope>
    <source>
        <strain evidence="1">A17</strain>
        <strain evidence="2 3">cv. Jemalong A17</strain>
    </source>
</reference>
<name>A0A072VH62_MEDTR</name>
<reference evidence="1 3" key="1">
    <citation type="journal article" date="2011" name="Nature">
        <title>The Medicago genome provides insight into the evolution of rhizobial symbioses.</title>
        <authorList>
            <person name="Young N.D."/>
            <person name="Debelle F."/>
            <person name="Oldroyd G.E."/>
            <person name="Geurts R."/>
            <person name="Cannon S.B."/>
            <person name="Udvardi M.K."/>
            <person name="Benedito V.A."/>
            <person name="Mayer K.F."/>
            <person name="Gouzy J."/>
            <person name="Schoof H."/>
            <person name="Van de Peer Y."/>
            <person name="Proost S."/>
            <person name="Cook D.R."/>
            <person name="Meyers B.C."/>
            <person name="Spannagl M."/>
            <person name="Cheung F."/>
            <person name="De Mita S."/>
            <person name="Krishnakumar V."/>
            <person name="Gundlach H."/>
            <person name="Zhou S."/>
            <person name="Mudge J."/>
            <person name="Bharti A.K."/>
            <person name="Murray J.D."/>
            <person name="Naoumkina M.A."/>
            <person name="Rosen B."/>
            <person name="Silverstein K.A."/>
            <person name="Tang H."/>
            <person name="Rombauts S."/>
            <person name="Zhao P.X."/>
            <person name="Zhou P."/>
            <person name="Barbe V."/>
            <person name="Bardou P."/>
            <person name="Bechner M."/>
            <person name="Bellec A."/>
            <person name="Berger A."/>
            <person name="Berges H."/>
            <person name="Bidwell S."/>
            <person name="Bisseling T."/>
            <person name="Choisne N."/>
            <person name="Couloux A."/>
            <person name="Denny R."/>
            <person name="Deshpande S."/>
            <person name="Dai X."/>
            <person name="Doyle J.J."/>
            <person name="Dudez A.M."/>
            <person name="Farmer A.D."/>
            <person name="Fouteau S."/>
            <person name="Franken C."/>
            <person name="Gibelin C."/>
            <person name="Gish J."/>
            <person name="Goldstein S."/>
            <person name="Gonzalez A.J."/>
            <person name="Green P.J."/>
            <person name="Hallab A."/>
            <person name="Hartog M."/>
            <person name="Hua A."/>
            <person name="Humphray S.J."/>
            <person name="Jeong D.H."/>
            <person name="Jing Y."/>
            <person name="Jocker A."/>
            <person name="Kenton S.M."/>
            <person name="Kim D.J."/>
            <person name="Klee K."/>
            <person name="Lai H."/>
            <person name="Lang C."/>
            <person name="Lin S."/>
            <person name="Macmil S.L."/>
            <person name="Magdelenat G."/>
            <person name="Matthews L."/>
            <person name="McCorrison J."/>
            <person name="Monaghan E.L."/>
            <person name="Mun J.H."/>
            <person name="Najar F.Z."/>
            <person name="Nicholson C."/>
            <person name="Noirot C."/>
            <person name="O'Bleness M."/>
            <person name="Paule C.R."/>
            <person name="Poulain J."/>
            <person name="Prion F."/>
            <person name="Qin B."/>
            <person name="Qu C."/>
            <person name="Retzel E.F."/>
            <person name="Riddle C."/>
            <person name="Sallet E."/>
            <person name="Samain S."/>
            <person name="Samson N."/>
            <person name="Sanders I."/>
            <person name="Saurat O."/>
            <person name="Scarpelli C."/>
            <person name="Schiex T."/>
            <person name="Segurens B."/>
            <person name="Severin A.J."/>
            <person name="Sherrier D.J."/>
            <person name="Shi R."/>
            <person name="Sims S."/>
            <person name="Singer S.R."/>
            <person name="Sinharoy S."/>
            <person name="Sterck L."/>
            <person name="Viollet A."/>
            <person name="Wang B.B."/>
            <person name="Wang K."/>
            <person name="Wang M."/>
            <person name="Wang X."/>
            <person name="Warfsmann J."/>
            <person name="Weissenbach J."/>
            <person name="White D.D."/>
            <person name="White J.D."/>
            <person name="Wiley G.B."/>
            <person name="Wincker P."/>
            <person name="Xing Y."/>
            <person name="Yang L."/>
            <person name="Yao Z."/>
            <person name="Ying F."/>
            <person name="Zhai J."/>
            <person name="Zhou L."/>
            <person name="Zuber A."/>
            <person name="Denarie J."/>
            <person name="Dixon R.A."/>
            <person name="May G.D."/>
            <person name="Schwartz D.C."/>
            <person name="Rogers J."/>
            <person name="Quetier F."/>
            <person name="Town C.D."/>
            <person name="Roe B.A."/>
        </authorList>
    </citation>
    <scope>NUCLEOTIDE SEQUENCE [LARGE SCALE GENOMIC DNA]</scope>
    <source>
        <strain evidence="1">A17</strain>
        <strain evidence="2 3">cv. Jemalong A17</strain>
    </source>
</reference>
<dbReference type="AlphaFoldDB" id="A0A072VH62"/>
<accession>A0A072VH62</accession>
<protein>
    <submittedName>
        <fullName evidence="1 2">Uncharacterized protein</fullName>
    </submittedName>
</protein>
<dbReference type="Proteomes" id="UP000002051">
    <property type="component" value="Unassembled WGS sequence"/>
</dbReference>
<dbReference type="HOGENOM" id="CLU_2546042_0_0_1"/>
<evidence type="ECO:0000313" key="1">
    <source>
        <dbReference type="EMBL" id="KEH40936.1"/>
    </source>
</evidence>
<dbReference type="EnsemblPlants" id="KEH40936">
    <property type="protein sequence ID" value="KEH40936"/>
    <property type="gene ID" value="MTR_1g037720"/>
</dbReference>
<dbReference type="EMBL" id="CM001217">
    <property type="protein sequence ID" value="KEH40936.1"/>
    <property type="molecule type" value="Genomic_DNA"/>
</dbReference>
<organism evidence="1 3">
    <name type="scientific">Medicago truncatula</name>
    <name type="common">Barrel medic</name>
    <name type="synonym">Medicago tribuloides</name>
    <dbReference type="NCBI Taxonomy" id="3880"/>
    <lineage>
        <taxon>Eukaryota</taxon>
        <taxon>Viridiplantae</taxon>
        <taxon>Streptophyta</taxon>
        <taxon>Embryophyta</taxon>
        <taxon>Tracheophyta</taxon>
        <taxon>Spermatophyta</taxon>
        <taxon>Magnoliopsida</taxon>
        <taxon>eudicotyledons</taxon>
        <taxon>Gunneridae</taxon>
        <taxon>Pentapetalae</taxon>
        <taxon>rosids</taxon>
        <taxon>fabids</taxon>
        <taxon>Fabales</taxon>
        <taxon>Fabaceae</taxon>
        <taxon>Papilionoideae</taxon>
        <taxon>50 kb inversion clade</taxon>
        <taxon>NPAAA clade</taxon>
        <taxon>Hologalegina</taxon>
        <taxon>IRL clade</taxon>
        <taxon>Trifolieae</taxon>
        <taxon>Medicago</taxon>
    </lineage>
</organism>
<evidence type="ECO:0000313" key="2">
    <source>
        <dbReference type="EnsemblPlants" id="KEH40936"/>
    </source>
</evidence>
<reference evidence="2" key="3">
    <citation type="submission" date="2015-04" db="UniProtKB">
        <authorList>
            <consortium name="EnsemblPlants"/>
        </authorList>
    </citation>
    <scope>IDENTIFICATION</scope>
    <source>
        <strain evidence="2">cv. Jemalong A17</strain>
    </source>
</reference>
<sequence length="89" mass="10222">MGMGVGVVKMRLLSLETRVPMNSPNKVAESIIHPTHHIESISNNVCYVRQEHHIMIMDCNCKNAWNDDRGGWQKCAKREEYMQVVTNPI</sequence>
<evidence type="ECO:0000313" key="3">
    <source>
        <dbReference type="Proteomes" id="UP000002051"/>
    </source>
</evidence>
<gene>
    <name evidence="1" type="ordered locus">MTR_1g037720</name>
</gene>
<proteinExistence type="predicted"/>
<keyword evidence="3" id="KW-1185">Reference proteome</keyword>